<evidence type="ECO:0000313" key="2">
    <source>
        <dbReference type="EMBL" id="RXK09545.1"/>
    </source>
</evidence>
<evidence type="ECO:0000313" key="3">
    <source>
        <dbReference type="Proteomes" id="UP000253850"/>
    </source>
</evidence>
<evidence type="ECO:0000313" key="4">
    <source>
        <dbReference type="Proteomes" id="UP000289193"/>
    </source>
</evidence>
<protein>
    <recommendedName>
        <fullName evidence="5">Lipoprotein</fullName>
    </recommendedName>
</protein>
<gene>
    <name evidence="1" type="ORF">ABIV_0241</name>
    <name evidence="2" type="ORF">CRV05_09575</name>
</gene>
<dbReference type="Proteomes" id="UP000289193">
    <property type="component" value="Unassembled WGS sequence"/>
</dbReference>
<keyword evidence="4" id="KW-1185">Reference proteome</keyword>
<dbReference type="RefSeq" id="WP_114838161.1">
    <property type="nucleotide sequence ID" value="NZ_CP031217.1"/>
</dbReference>
<dbReference type="KEGG" id="hbv:ABIV_0241"/>
<dbReference type="AlphaFoldDB" id="A0AAX2A6U0"/>
<dbReference type="EMBL" id="PDKM01000005">
    <property type="protein sequence ID" value="RXK09545.1"/>
    <property type="molecule type" value="Genomic_DNA"/>
</dbReference>
<proteinExistence type="predicted"/>
<dbReference type="EMBL" id="CP031217">
    <property type="protein sequence ID" value="AXH11276.1"/>
    <property type="molecule type" value="Genomic_DNA"/>
</dbReference>
<sequence length="118" mass="14006">MKIKSILLIFIISLLLSGCGIGVKSYEIFEQQQNAITNNTNIYNSHSSIEFYSQYYIQKDYNDDKYIYIRNNYKRKVSEKCIYGHLAKKNDPKQKVIGWKILSGKEYCKQQQQWILSF</sequence>
<dbReference type="PROSITE" id="PS51257">
    <property type="entry name" value="PROKAR_LIPOPROTEIN"/>
    <property type="match status" value="1"/>
</dbReference>
<evidence type="ECO:0000313" key="1">
    <source>
        <dbReference type="EMBL" id="AXH11276.1"/>
    </source>
</evidence>
<name>A0AAX2A6U0_9BACT</name>
<organism evidence="2 4">
    <name type="scientific">Halarcobacter bivalviorum</name>
    <dbReference type="NCBI Taxonomy" id="663364"/>
    <lineage>
        <taxon>Bacteria</taxon>
        <taxon>Pseudomonadati</taxon>
        <taxon>Campylobacterota</taxon>
        <taxon>Epsilonproteobacteria</taxon>
        <taxon>Campylobacterales</taxon>
        <taxon>Arcobacteraceae</taxon>
        <taxon>Halarcobacter</taxon>
    </lineage>
</organism>
<dbReference type="Proteomes" id="UP000253850">
    <property type="component" value="Chromosome"/>
</dbReference>
<evidence type="ECO:0008006" key="5">
    <source>
        <dbReference type="Google" id="ProtNLM"/>
    </source>
</evidence>
<accession>A0AAX2A6U0</accession>
<reference evidence="1 3" key="2">
    <citation type="submission" date="2018-07" db="EMBL/GenBank/DDBJ databases">
        <title>Complete genome of the Arcobacter bivalviorum type strain LMG 26154.</title>
        <authorList>
            <person name="Miller W.G."/>
            <person name="Yee E."/>
            <person name="Bono J.L."/>
        </authorList>
    </citation>
    <scope>NUCLEOTIDE SEQUENCE [LARGE SCALE GENOMIC DNA]</scope>
    <source>
        <strain evidence="1 3">LMG 26154</strain>
    </source>
</reference>
<reference evidence="2 4" key="1">
    <citation type="submission" date="2017-10" db="EMBL/GenBank/DDBJ databases">
        <title>Genomics of the genus Arcobacter.</title>
        <authorList>
            <person name="Perez-Cataluna A."/>
            <person name="Figueras M.J."/>
        </authorList>
    </citation>
    <scope>NUCLEOTIDE SEQUENCE [LARGE SCALE GENOMIC DNA]</scope>
    <source>
        <strain evidence="2 4">CECT 7835</strain>
    </source>
</reference>